<dbReference type="Proteomes" id="UP000671852">
    <property type="component" value="Chromosome"/>
</dbReference>
<organism evidence="2 3">
    <name type="scientific">Sulfurimonas aquatica</name>
    <dbReference type="NCBI Taxonomy" id="2672570"/>
    <lineage>
        <taxon>Bacteria</taxon>
        <taxon>Pseudomonadati</taxon>
        <taxon>Campylobacterota</taxon>
        <taxon>Epsilonproteobacteria</taxon>
        <taxon>Campylobacterales</taxon>
        <taxon>Sulfurimonadaceae</taxon>
        <taxon>Sulfurimonas</taxon>
    </lineage>
</organism>
<feature type="coiled-coil region" evidence="1">
    <location>
        <begin position="57"/>
        <end position="91"/>
    </location>
</feature>
<keyword evidence="1" id="KW-0175">Coiled coil</keyword>
<dbReference type="KEGG" id="saqt:GJV85_12760"/>
<dbReference type="InterPro" id="IPR046708">
    <property type="entry name" value="DUF6781"/>
</dbReference>
<reference evidence="2" key="1">
    <citation type="submission" date="2019-11" db="EMBL/GenBank/DDBJ databases">
        <authorList>
            <person name="Kojima H."/>
        </authorList>
    </citation>
    <scope>NUCLEOTIDE SEQUENCE</scope>
    <source>
        <strain evidence="2">H1576</strain>
    </source>
</reference>
<name>A0A975B2H7_9BACT</name>
<keyword evidence="3" id="KW-1185">Reference proteome</keyword>
<evidence type="ECO:0000256" key="1">
    <source>
        <dbReference type="SAM" id="Coils"/>
    </source>
</evidence>
<dbReference type="Pfam" id="PF20572">
    <property type="entry name" value="DUF6781"/>
    <property type="match status" value="1"/>
</dbReference>
<evidence type="ECO:0000313" key="2">
    <source>
        <dbReference type="EMBL" id="QSZ42940.1"/>
    </source>
</evidence>
<proteinExistence type="predicted"/>
<dbReference type="EMBL" id="CP046072">
    <property type="protein sequence ID" value="QSZ42940.1"/>
    <property type="molecule type" value="Genomic_DNA"/>
</dbReference>
<dbReference type="AlphaFoldDB" id="A0A975B2H7"/>
<protein>
    <submittedName>
        <fullName evidence="2">Uncharacterized protein</fullName>
    </submittedName>
</protein>
<gene>
    <name evidence="2" type="ORF">GJV85_12760</name>
</gene>
<reference evidence="2" key="2">
    <citation type="submission" date="2021-04" db="EMBL/GenBank/DDBJ databases">
        <title>Isolation and characterization of a novel species of the genus Sulfurimonas.</title>
        <authorList>
            <person name="Fukui M."/>
        </authorList>
    </citation>
    <scope>NUCLEOTIDE SEQUENCE</scope>
    <source>
        <strain evidence="2">H1576</strain>
    </source>
</reference>
<evidence type="ECO:0000313" key="3">
    <source>
        <dbReference type="Proteomes" id="UP000671852"/>
    </source>
</evidence>
<accession>A0A975B2H7</accession>
<sequence>MMSTSNLEEKIHLAYAKKLESADKRIVGAVQECELDIKEMSFQDIKEITTTIVSLETLSLESDLNELLEKKEAIERALEKKHDELQNSKYEIFNVLEEQFSSSEYALSKLHQVKLQSIDLYNILSEMVESAIITALEKDTDGDIIESTTEVIKEITFEAIKEGSLNTIRVRKILSTILMTAIDVADAMPNRADKILKSTLRGMRSGLIKSIDRFKKRLAFMPMEAKHILIEDYDTIIEDLNQTDTLFSQVVSTQAIQCNEPIKTILTKLNKEMSYDLEELVHISKETAEVMRERFSSFAKIAVKKADIALNSPKAKEAKRMGTQAWGVAKVALGSAIKSAKNAIDK</sequence>